<organism evidence="1 2">
    <name type="scientific">Candidatus Accumulibacter affinis</name>
    <dbReference type="NCBI Taxonomy" id="2954384"/>
    <lineage>
        <taxon>Bacteria</taxon>
        <taxon>Pseudomonadati</taxon>
        <taxon>Pseudomonadota</taxon>
        <taxon>Betaproteobacteria</taxon>
        <taxon>Candidatus Accumulibacter</taxon>
    </lineage>
</organism>
<dbReference type="InterPro" id="IPR007922">
    <property type="entry name" value="DciA-like"/>
</dbReference>
<dbReference type="AlphaFoldDB" id="A0A935T4Q6"/>
<dbReference type="Proteomes" id="UP000706151">
    <property type="component" value="Unassembled WGS sequence"/>
</dbReference>
<evidence type="ECO:0000313" key="2">
    <source>
        <dbReference type="Proteomes" id="UP000706151"/>
    </source>
</evidence>
<reference evidence="1 2" key="1">
    <citation type="submission" date="2020-10" db="EMBL/GenBank/DDBJ databases">
        <title>Connecting structure to function with the recovery of over 1000 high-quality activated sludge metagenome-assembled genomes encoding full-length rRNA genes using long-read sequencing.</title>
        <authorList>
            <person name="Singleton C.M."/>
            <person name="Petriglieri F."/>
            <person name="Kristensen J.M."/>
            <person name="Kirkegaard R.H."/>
            <person name="Michaelsen T.Y."/>
            <person name="Andersen M.H."/>
            <person name="Karst S.M."/>
            <person name="Dueholm M.S."/>
            <person name="Nielsen P.H."/>
            <person name="Albertsen M."/>
        </authorList>
    </citation>
    <scope>NUCLEOTIDE SEQUENCE [LARGE SCALE GENOMIC DNA]</scope>
    <source>
        <strain evidence="1">Fred_18-Q3-R57-64_BAT3C.720</strain>
    </source>
</reference>
<gene>
    <name evidence="1" type="ORF">IPK02_02570</name>
</gene>
<evidence type="ECO:0000313" key="1">
    <source>
        <dbReference type="EMBL" id="MBK7952928.1"/>
    </source>
</evidence>
<proteinExistence type="predicted"/>
<sequence length="144" mass="15484">MSDSLQTYLEAAEGAGKVLAHARLLVRLAAVYQEIVPSHLGQASSVANYKSRVVVIHASNGAVATKLRQMAPTLLATFTQRGFECSGVQVRVHARLDPETARVPAQKPLSVRTTQELAALSDSLPLSPLRTALENLLTRSAKQE</sequence>
<accession>A0A935T4Q6</accession>
<comment type="caution">
    <text evidence="1">The sequence shown here is derived from an EMBL/GenBank/DDBJ whole genome shotgun (WGS) entry which is preliminary data.</text>
</comment>
<dbReference type="Pfam" id="PF05258">
    <property type="entry name" value="DciA"/>
    <property type="match status" value="1"/>
</dbReference>
<protein>
    <submittedName>
        <fullName evidence="1">DUF721 domain-containing protein</fullName>
    </submittedName>
</protein>
<dbReference type="EMBL" id="JADJOT010000002">
    <property type="protein sequence ID" value="MBK7952928.1"/>
    <property type="molecule type" value="Genomic_DNA"/>
</dbReference>
<name>A0A935T4Q6_9PROT</name>